<evidence type="ECO:0000313" key="2">
    <source>
        <dbReference type="EMBL" id="PON59695.1"/>
    </source>
</evidence>
<dbReference type="OrthoDB" id="1166717at2759"/>
<sequence>MPSRVLKFKIPCQALLLCYPNTRIINTLSPKIFGYTMFVHDHSQHWSKLDIKAIKCIFFGCSPSQKGYKYYSNITRKFYTIIDITFFETESYFPKINIQGEKPEVQECKFWQEPEISILQPSKVNIILNEYNLPIIPESNEPDTIESTLKTSSFGQHHT</sequence>
<evidence type="ECO:0000259" key="1">
    <source>
        <dbReference type="Pfam" id="PF25597"/>
    </source>
</evidence>
<feature type="domain" description="Retroviral polymerase SH3-like" evidence="1">
    <location>
        <begin position="36"/>
        <end position="95"/>
    </location>
</feature>
<dbReference type="Proteomes" id="UP000237105">
    <property type="component" value="Unassembled WGS sequence"/>
</dbReference>
<organism evidence="2 3">
    <name type="scientific">Parasponia andersonii</name>
    <name type="common">Sponia andersonii</name>
    <dbReference type="NCBI Taxonomy" id="3476"/>
    <lineage>
        <taxon>Eukaryota</taxon>
        <taxon>Viridiplantae</taxon>
        <taxon>Streptophyta</taxon>
        <taxon>Embryophyta</taxon>
        <taxon>Tracheophyta</taxon>
        <taxon>Spermatophyta</taxon>
        <taxon>Magnoliopsida</taxon>
        <taxon>eudicotyledons</taxon>
        <taxon>Gunneridae</taxon>
        <taxon>Pentapetalae</taxon>
        <taxon>rosids</taxon>
        <taxon>fabids</taxon>
        <taxon>Rosales</taxon>
        <taxon>Cannabaceae</taxon>
        <taxon>Parasponia</taxon>
    </lineage>
</organism>
<protein>
    <recommendedName>
        <fullName evidence="1">Retroviral polymerase SH3-like domain-containing protein</fullName>
    </recommendedName>
</protein>
<dbReference type="AlphaFoldDB" id="A0A2P5CFB1"/>
<dbReference type="InterPro" id="IPR057670">
    <property type="entry name" value="SH3_retrovirus"/>
</dbReference>
<comment type="caution">
    <text evidence="2">The sequence shown here is derived from an EMBL/GenBank/DDBJ whole genome shotgun (WGS) entry which is preliminary data.</text>
</comment>
<accession>A0A2P5CFB1</accession>
<evidence type="ECO:0000313" key="3">
    <source>
        <dbReference type="Proteomes" id="UP000237105"/>
    </source>
</evidence>
<proteinExistence type="predicted"/>
<keyword evidence="3" id="KW-1185">Reference proteome</keyword>
<reference evidence="3" key="1">
    <citation type="submission" date="2016-06" db="EMBL/GenBank/DDBJ databases">
        <title>Parallel loss of symbiosis genes in relatives of nitrogen-fixing non-legume Parasponia.</title>
        <authorList>
            <person name="Van Velzen R."/>
            <person name="Holmer R."/>
            <person name="Bu F."/>
            <person name="Rutten L."/>
            <person name="Van Zeijl A."/>
            <person name="Liu W."/>
            <person name="Santuari L."/>
            <person name="Cao Q."/>
            <person name="Sharma T."/>
            <person name="Shen D."/>
            <person name="Roswanjaya Y."/>
            <person name="Wardhani T."/>
            <person name="Kalhor M.S."/>
            <person name="Jansen J."/>
            <person name="Van den Hoogen J."/>
            <person name="Gungor B."/>
            <person name="Hartog M."/>
            <person name="Hontelez J."/>
            <person name="Verver J."/>
            <person name="Yang W.-C."/>
            <person name="Schijlen E."/>
            <person name="Repin R."/>
            <person name="Schilthuizen M."/>
            <person name="Schranz E."/>
            <person name="Heidstra R."/>
            <person name="Miyata K."/>
            <person name="Fedorova E."/>
            <person name="Kohlen W."/>
            <person name="Bisseling T."/>
            <person name="Smit S."/>
            <person name="Geurts R."/>
        </authorList>
    </citation>
    <scope>NUCLEOTIDE SEQUENCE [LARGE SCALE GENOMIC DNA]</scope>
    <source>
        <strain evidence="3">cv. WU1-14</strain>
    </source>
</reference>
<name>A0A2P5CFB1_PARAD</name>
<gene>
    <name evidence="2" type="ORF">PanWU01x14_157520</name>
</gene>
<dbReference type="EMBL" id="JXTB01000137">
    <property type="protein sequence ID" value="PON59695.1"/>
    <property type="molecule type" value="Genomic_DNA"/>
</dbReference>
<dbReference type="Pfam" id="PF25597">
    <property type="entry name" value="SH3_retrovirus"/>
    <property type="match status" value="1"/>
</dbReference>